<accession>A4WUJ0</accession>
<keyword evidence="3" id="KW-1134">Transmembrane beta strand</keyword>
<name>A4WUJ0_CERS5</name>
<evidence type="ECO:0000313" key="8">
    <source>
        <dbReference type="EMBL" id="ABP71054.1"/>
    </source>
</evidence>
<keyword evidence="6" id="KW-0472">Membrane</keyword>
<protein>
    <submittedName>
        <fullName evidence="8">Membrane protein involved in aromatic hydrocarbon degradation</fullName>
    </submittedName>
</protein>
<sequence length="382" mass="41373" precursor="true">MLRQAEERDMKKIAGALGGLALSAGAASAGDIERSTQSVGILFEEGRYVELTYGFVKPDVSGNIPNTPFQSGNMAGNFSTWSLAYKQALGSNMDIALVLDQPIGADVDYPGGIYPLAGTTAELRSNAVTALLRYKFDNDVSLYGGLRAQSVKGKANILFDIYQEGSYVATTDYNLETNTDYAFGYVVGVAWEKPEIAARVALTYNSAIDHTLEADETGTNAVFGDRAGVSEFDTTVPQSVNLEFQTGIAPDTLLFGSVRWVDWTEFLIDPEIYQYYFPGIPLVAYESDRWTYTLGLGRRFTEKWSGAVTVSYEPKTGDDTGNLGPNDGFRSIGIGATYTHENMKITGGIRYVELGSANTRGVGAKFDDNEALAAGIRVGFTF</sequence>
<gene>
    <name evidence="8" type="ordered locus">Rsph17025_2164</name>
</gene>
<dbReference type="GO" id="GO:0015483">
    <property type="term" value="F:long-chain fatty acid transporting porin activity"/>
    <property type="evidence" value="ECO:0007669"/>
    <property type="project" value="TreeGrafter"/>
</dbReference>
<keyword evidence="4" id="KW-0812">Transmembrane</keyword>
<dbReference type="KEGG" id="rsq:Rsph17025_2164"/>
<dbReference type="InterPro" id="IPR005017">
    <property type="entry name" value="OMPP1/FadL/TodX"/>
</dbReference>
<dbReference type="HOGENOM" id="CLU_039022_0_0_5"/>
<dbReference type="GO" id="GO:0009279">
    <property type="term" value="C:cell outer membrane"/>
    <property type="evidence" value="ECO:0007669"/>
    <property type="project" value="UniProtKB-SubCell"/>
</dbReference>
<organism evidence="8">
    <name type="scientific">Cereibacter sphaeroides (strain ATCC 17025 / ATH 2.4.3)</name>
    <name type="common">Rhodobacter sphaeroides</name>
    <dbReference type="NCBI Taxonomy" id="349102"/>
    <lineage>
        <taxon>Bacteria</taxon>
        <taxon>Pseudomonadati</taxon>
        <taxon>Pseudomonadota</taxon>
        <taxon>Alphaproteobacteria</taxon>
        <taxon>Rhodobacterales</taxon>
        <taxon>Paracoccaceae</taxon>
        <taxon>Cereibacter</taxon>
    </lineage>
</organism>
<dbReference type="Gene3D" id="2.40.160.60">
    <property type="entry name" value="Outer membrane protein transport protein (OMPP1/FadL/TodX)"/>
    <property type="match status" value="1"/>
</dbReference>
<evidence type="ECO:0000256" key="5">
    <source>
        <dbReference type="ARBA" id="ARBA00022729"/>
    </source>
</evidence>
<dbReference type="PANTHER" id="PTHR35093">
    <property type="entry name" value="OUTER MEMBRANE PROTEIN NMB0088-RELATED"/>
    <property type="match status" value="1"/>
</dbReference>
<dbReference type="AlphaFoldDB" id="A4WUJ0"/>
<keyword evidence="5" id="KW-0732">Signal</keyword>
<evidence type="ECO:0000256" key="6">
    <source>
        <dbReference type="ARBA" id="ARBA00023136"/>
    </source>
</evidence>
<evidence type="ECO:0000256" key="1">
    <source>
        <dbReference type="ARBA" id="ARBA00004571"/>
    </source>
</evidence>
<evidence type="ECO:0000256" key="3">
    <source>
        <dbReference type="ARBA" id="ARBA00022452"/>
    </source>
</evidence>
<evidence type="ECO:0000256" key="7">
    <source>
        <dbReference type="ARBA" id="ARBA00023237"/>
    </source>
</evidence>
<dbReference type="EMBL" id="CP000661">
    <property type="protein sequence ID" value="ABP71054.1"/>
    <property type="molecule type" value="Genomic_DNA"/>
</dbReference>
<dbReference type="PANTHER" id="PTHR35093:SF8">
    <property type="entry name" value="OUTER MEMBRANE PROTEIN NMB0088-RELATED"/>
    <property type="match status" value="1"/>
</dbReference>
<comment type="similarity">
    <text evidence="2">Belongs to the OmpP1/FadL family.</text>
</comment>
<reference evidence="8" key="1">
    <citation type="submission" date="2007-04" db="EMBL/GenBank/DDBJ databases">
        <title>Complete sequence of chromosome of Rhodobacter sphaeroides ATCC 17025.</title>
        <authorList>
            <consortium name="US DOE Joint Genome Institute"/>
            <person name="Copeland A."/>
            <person name="Lucas S."/>
            <person name="Lapidus A."/>
            <person name="Barry K."/>
            <person name="Detter J.C."/>
            <person name="Glavina del Rio T."/>
            <person name="Hammon N."/>
            <person name="Israni S."/>
            <person name="Dalin E."/>
            <person name="Tice H."/>
            <person name="Pitluck S."/>
            <person name="Chertkov O."/>
            <person name="Brettin T."/>
            <person name="Bruce D."/>
            <person name="Han C."/>
            <person name="Schmutz J."/>
            <person name="Larimer F."/>
            <person name="Land M."/>
            <person name="Hauser L."/>
            <person name="Kyrpides N."/>
            <person name="Kim E."/>
            <person name="Richardson P."/>
            <person name="Mackenzie C."/>
            <person name="Choudhary M."/>
            <person name="Donohue T.J."/>
            <person name="Kaplan S."/>
        </authorList>
    </citation>
    <scope>NUCLEOTIDE SEQUENCE [LARGE SCALE GENOMIC DNA]</scope>
    <source>
        <strain evidence="8">ATCC 17025</strain>
    </source>
</reference>
<keyword evidence="7" id="KW-0998">Cell outer membrane</keyword>
<dbReference type="eggNOG" id="COG2067">
    <property type="taxonomic scope" value="Bacteria"/>
</dbReference>
<evidence type="ECO:0000256" key="4">
    <source>
        <dbReference type="ARBA" id="ARBA00022692"/>
    </source>
</evidence>
<proteinExistence type="inferred from homology"/>
<dbReference type="STRING" id="349102.Rsph17025_2164"/>
<comment type="subcellular location">
    <subcellularLocation>
        <location evidence="1">Cell outer membrane</location>
        <topology evidence="1">Multi-pass membrane protein</topology>
    </subcellularLocation>
</comment>
<dbReference type="Pfam" id="PF03349">
    <property type="entry name" value="Toluene_X"/>
    <property type="match status" value="1"/>
</dbReference>
<evidence type="ECO:0000256" key="2">
    <source>
        <dbReference type="ARBA" id="ARBA00008163"/>
    </source>
</evidence>
<dbReference type="SUPFAM" id="SSF56935">
    <property type="entry name" value="Porins"/>
    <property type="match status" value="1"/>
</dbReference>